<organism evidence="1 2">
    <name type="scientific">Listeria marthii FSL S4-120</name>
    <dbReference type="NCBI Taxonomy" id="702457"/>
    <lineage>
        <taxon>Bacteria</taxon>
        <taxon>Bacillati</taxon>
        <taxon>Bacillota</taxon>
        <taxon>Bacilli</taxon>
        <taxon>Bacillales</taxon>
        <taxon>Listeriaceae</taxon>
        <taxon>Listeria</taxon>
    </lineage>
</organism>
<evidence type="ECO:0000313" key="2">
    <source>
        <dbReference type="Proteomes" id="UP000003412"/>
    </source>
</evidence>
<keyword evidence="2" id="KW-1185">Reference proteome</keyword>
<dbReference type="EMBL" id="ADXF01001114">
    <property type="protein sequence ID" value="EFR86453.1"/>
    <property type="molecule type" value="Genomic_DNA"/>
</dbReference>
<reference evidence="1 2" key="1">
    <citation type="journal article" date="2010" name="Microbiol. Resour. Announc.">
        <title>Comparative genomics of the bacterial genus Listeria: Genome evolution is characterized by limited gene acquisition and limited gene loss.</title>
        <authorList>
            <person name="den Bakker H.C."/>
            <person name="Cummings C.A."/>
            <person name="Ferreira V."/>
            <person name="Vatta P."/>
            <person name="Orsi R.H."/>
            <person name="Degoricija L."/>
            <person name="Barker M."/>
            <person name="Petrauskene O."/>
            <person name="Furtado M.R."/>
            <person name="Wiedmann M."/>
        </authorList>
    </citation>
    <scope>NUCLEOTIDE SEQUENCE [LARGE SCALE GENOMIC DNA]</scope>
    <source>
        <strain evidence="1 2">FSL S4-120</strain>
    </source>
</reference>
<dbReference type="Proteomes" id="UP000003412">
    <property type="component" value="Chromosome"/>
</dbReference>
<name>A0ABN0BTU9_9LIST</name>
<accession>A0ABN0BTU9</accession>
<evidence type="ECO:0000313" key="1">
    <source>
        <dbReference type="EMBL" id="EFR86453.1"/>
    </source>
</evidence>
<proteinExistence type="predicted"/>
<protein>
    <submittedName>
        <fullName evidence="1">Uncharacterized protein</fullName>
    </submittedName>
</protein>
<comment type="caution">
    <text evidence="1">The sequence shown here is derived from an EMBL/GenBank/DDBJ whole genome shotgun (WGS) entry which is preliminary data.</text>
</comment>
<gene>
    <name evidence="1" type="ORF">NT05LM_3214</name>
</gene>
<sequence>MRYPSAYQRLLNIKFYLYSLQSRLLHLHLRLVSPRLVLLSGLLRSHSLQGMLP</sequence>